<protein>
    <submittedName>
        <fullName evidence="1">Uncharacterized protein</fullName>
    </submittedName>
</protein>
<reference evidence="1 2" key="1">
    <citation type="submission" date="2018-11" db="EMBL/GenBank/DDBJ databases">
        <title>Phylogenetic determinants of toxin gene distribution in genomes of Brevibacillus laterosporus.</title>
        <authorList>
            <person name="Glare T.R."/>
            <person name="Durrant A."/>
            <person name="Berry C."/>
            <person name="Palma L."/>
            <person name="Ormskirk M."/>
            <person name="Cox M.O."/>
        </authorList>
    </citation>
    <scope>NUCLEOTIDE SEQUENCE [LARGE SCALE GENOMIC DNA]</scope>
    <source>
        <strain evidence="1 2">1821L</strain>
    </source>
</reference>
<organism evidence="1 2">
    <name type="scientific">Brevibacillus laterosporus</name>
    <name type="common">Bacillus laterosporus</name>
    <dbReference type="NCBI Taxonomy" id="1465"/>
    <lineage>
        <taxon>Bacteria</taxon>
        <taxon>Bacillati</taxon>
        <taxon>Bacillota</taxon>
        <taxon>Bacilli</taxon>
        <taxon>Bacillales</taxon>
        <taxon>Paenibacillaceae</taxon>
        <taxon>Brevibacillus</taxon>
    </lineage>
</organism>
<accession>A0A518V9A6</accession>
<keyword evidence="2" id="KW-1185">Reference proteome</keyword>
<dbReference type="EMBL" id="CP033464">
    <property type="protein sequence ID" value="QDX93581.1"/>
    <property type="molecule type" value="Genomic_DNA"/>
</dbReference>
<evidence type="ECO:0000313" key="1">
    <source>
        <dbReference type="EMBL" id="QDX93581.1"/>
    </source>
</evidence>
<evidence type="ECO:0000313" key="2">
    <source>
        <dbReference type="Proteomes" id="UP000319432"/>
    </source>
</evidence>
<dbReference type="AlphaFoldDB" id="A0A518V9A6"/>
<proteinExistence type="predicted"/>
<gene>
    <name evidence="1" type="ORF">EEL30_15525</name>
</gene>
<dbReference type="Proteomes" id="UP000319432">
    <property type="component" value="Chromosome"/>
</dbReference>
<name>A0A518V9A6_BRELA</name>
<sequence length="80" mass="8998">MTADIVVDLDESQRFVTKDPESLRIVIVDQIVLCPIANQINYCGYAFDVDYEEAELTNKQKVRMIFSTKLELALTGGDAL</sequence>